<comment type="caution">
    <text evidence="2">The sequence shown here is derived from an EMBL/GenBank/DDBJ whole genome shotgun (WGS) entry which is preliminary data.</text>
</comment>
<feature type="transmembrane region" description="Helical" evidence="1">
    <location>
        <begin position="7"/>
        <end position="33"/>
    </location>
</feature>
<evidence type="ECO:0000313" key="3">
    <source>
        <dbReference type="Proteomes" id="UP000054773"/>
    </source>
</evidence>
<proteinExistence type="predicted"/>
<feature type="transmembrane region" description="Helical" evidence="1">
    <location>
        <begin position="200"/>
        <end position="220"/>
    </location>
</feature>
<name>A0A0W0TQF5_LEGER</name>
<reference evidence="2 3" key="1">
    <citation type="submission" date="2015-11" db="EMBL/GenBank/DDBJ databases">
        <title>Genomic analysis of 38 Legionella species identifies large and diverse effector repertoires.</title>
        <authorList>
            <person name="Burstein D."/>
            <person name="Amaro F."/>
            <person name="Zusman T."/>
            <person name="Lifshitz Z."/>
            <person name="Cohen O."/>
            <person name="Gilbert J.A."/>
            <person name="Pupko T."/>
            <person name="Shuman H.A."/>
            <person name="Segal G."/>
        </authorList>
    </citation>
    <scope>NUCLEOTIDE SEQUENCE [LARGE SCALE GENOMIC DNA]</scope>
    <source>
        <strain evidence="2 3">SE-32A-C8</strain>
    </source>
</reference>
<dbReference type="STRING" id="448.Lery_1573"/>
<dbReference type="AlphaFoldDB" id="A0A0W0TQF5"/>
<keyword evidence="1" id="KW-0812">Transmembrane</keyword>
<feature type="transmembrane region" description="Helical" evidence="1">
    <location>
        <begin position="168"/>
        <end position="194"/>
    </location>
</feature>
<dbReference type="RefSeq" id="WP_131751067.1">
    <property type="nucleotide sequence ID" value="NZ_CAAAHY010000016.1"/>
</dbReference>
<dbReference type="OrthoDB" id="5653342at2"/>
<feature type="transmembrane region" description="Helical" evidence="1">
    <location>
        <begin position="39"/>
        <end position="61"/>
    </location>
</feature>
<dbReference type="Proteomes" id="UP000054773">
    <property type="component" value="Unassembled WGS sequence"/>
</dbReference>
<accession>A0A0W0TQF5</accession>
<protein>
    <submittedName>
        <fullName evidence="2">Uncharacterized protein</fullName>
    </submittedName>
</protein>
<dbReference type="EMBL" id="LNYA01000024">
    <property type="protein sequence ID" value="KTC97734.1"/>
    <property type="molecule type" value="Genomic_DNA"/>
</dbReference>
<organism evidence="2 3">
    <name type="scientific">Legionella erythra</name>
    <dbReference type="NCBI Taxonomy" id="448"/>
    <lineage>
        <taxon>Bacteria</taxon>
        <taxon>Pseudomonadati</taxon>
        <taxon>Pseudomonadota</taxon>
        <taxon>Gammaproteobacteria</taxon>
        <taxon>Legionellales</taxon>
        <taxon>Legionellaceae</taxon>
        <taxon>Legionella</taxon>
    </lineage>
</organism>
<evidence type="ECO:0000313" key="2">
    <source>
        <dbReference type="EMBL" id="KTC97734.1"/>
    </source>
</evidence>
<gene>
    <name evidence="2" type="ORF">Lery_1573</name>
</gene>
<keyword evidence="1" id="KW-1133">Transmembrane helix</keyword>
<sequence length="301" mass="32832">MTLSKSLFAGLGTGAGVAWPLFGIVSSALSLALGGLTVVGFGAACSLLFLLICLPVFYFSYRQEKQQKEQSEAKFVKASQELVDNLYAVFMLRGDCNYVKFVREWLRKKDDFPKQLVPFLSILLLKMNDAGAKIPDEQMIQLAAKHYLAAIQARLPAPPAKKLAQTAFLSFVGTFGSIAGCSAGMMGVVSSLGIMTGFGAIPLLAAVILGTAIICGIYAATQAMASETAEWKKTQIRQQLKSFNRTFAMDIIVESRLKKEQKKEGFRHLSDPTENLKSENLQEALLISDQDEAMTGNFLHN</sequence>
<keyword evidence="1" id="KW-0472">Membrane</keyword>
<dbReference type="PATRIC" id="fig|448.7.peg.1641"/>
<keyword evidence="3" id="KW-1185">Reference proteome</keyword>
<evidence type="ECO:0000256" key="1">
    <source>
        <dbReference type="SAM" id="Phobius"/>
    </source>
</evidence>